<comment type="caution">
    <text evidence="1">The sequence shown here is derived from an EMBL/GenBank/DDBJ whole genome shotgun (WGS) entry which is preliminary data.</text>
</comment>
<dbReference type="Proteomes" id="UP000318878">
    <property type="component" value="Unassembled WGS sequence"/>
</dbReference>
<name>A0A5C5VA69_9BACT</name>
<dbReference type="Gene3D" id="3.40.190.10">
    <property type="entry name" value="Periplasmic binding protein-like II"/>
    <property type="match status" value="1"/>
</dbReference>
<dbReference type="PROSITE" id="PS51257">
    <property type="entry name" value="PROKAR_LIPOPROTEIN"/>
    <property type="match status" value="1"/>
</dbReference>
<accession>A0A5C5VA69</accession>
<evidence type="ECO:0000313" key="2">
    <source>
        <dbReference type="Proteomes" id="UP000318878"/>
    </source>
</evidence>
<evidence type="ECO:0000313" key="1">
    <source>
        <dbReference type="EMBL" id="TWT34807.1"/>
    </source>
</evidence>
<dbReference type="AlphaFoldDB" id="A0A5C5VA69"/>
<dbReference type="SUPFAM" id="SSF53850">
    <property type="entry name" value="Periplasmic binding protein-like II"/>
    <property type="match status" value="1"/>
</dbReference>
<gene>
    <name evidence="1" type="ORF">Enr8_22220</name>
</gene>
<proteinExistence type="predicted"/>
<dbReference type="EMBL" id="SJPF01000002">
    <property type="protein sequence ID" value="TWT34807.1"/>
    <property type="molecule type" value="Genomic_DNA"/>
</dbReference>
<sequence>MSRFVCFAFSLITLGFTLGCPKPEPPVVEQPRPAGPFKLLVLDDAPLAEAIEREWQAREERSLELEQSTAAELLKSDKVDADAVIYPPQLLGELIARQWIEPLPADLLDNEALDLADVFSSVRRMELDWGSETYGVPYGSQTLVLMVRPEVMEKLELEIPETWEAYQNCVDRIAASEFCTGDAPQFAAPTLEPLAEDWRGKLFLARSAAYAKNPSNYAVLFGLGSVDPLISQQAFVKGATDLKKIAQSIPADLQALLPAEVGQQFLAGKSALAIGWLSPKSQANEDKLEFTPDFAPIPGAASYWNQLIETWEERRGGRAESVPLLTASGRIGSVSRSTHNAQDAALGLILLSATDSATQVSPASGATTVYRNTNIGGITQWVDPRLSSEGASTYGEAVALTLSSAEAINLNLPGADQYLKALDAAVTAILAGDAAPQEALEKTAIEWNAITDKLGRDAQKKANSASLGL</sequence>
<dbReference type="InterPro" id="IPR050490">
    <property type="entry name" value="Bact_solute-bd_prot1"/>
</dbReference>
<reference evidence="1 2" key="1">
    <citation type="submission" date="2019-02" db="EMBL/GenBank/DDBJ databases">
        <title>Deep-cultivation of Planctomycetes and their phenomic and genomic characterization uncovers novel biology.</title>
        <authorList>
            <person name="Wiegand S."/>
            <person name="Jogler M."/>
            <person name="Boedeker C."/>
            <person name="Pinto D."/>
            <person name="Vollmers J."/>
            <person name="Rivas-Marin E."/>
            <person name="Kohn T."/>
            <person name="Peeters S.H."/>
            <person name="Heuer A."/>
            <person name="Rast P."/>
            <person name="Oberbeckmann S."/>
            <person name="Bunk B."/>
            <person name="Jeske O."/>
            <person name="Meyerdierks A."/>
            <person name="Storesund J.E."/>
            <person name="Kallscheuer N."/>
            <person name="Luecker S."/>
            <person name="Lage O.M."/>
            <person name="Pohl T."/>
            <person name="Merkel B.J."/>
            <person name="Hornburger P."/>
            <person name="Mueller R.-W."/>
            <person name="Bruemmer F."/>
            <person name="Labrenz M."/>
            <person name="Spormann A.M."/>
            <person name="Op Den Camp H."/>
            <person name="Overmann J."/>
            <person name="Amann R."/>
            <person name="Jetten M.S.M."/>
            <person name="Mascher T."/>
            <person name="Medema M.H."/>
            <person name="Devos D.P."/>
            <person name="Kaster A.-K."/>
            <person name="Ovreas L."/>
            <person name="Rohde M."/>
            <person name="Galperin M.Y."/>
            <person name="Jogler C."/>
        </authorList>
    </citation>
    <scope>NUCLEOTIDE SEQUENCE [LARGE SCALE GENOMIC DNA]</scope>
    <source>
        <strain evidence="1 2">Enr8</strain>
    </source>
</reference>
<dbReference type="OrthoDB" id="247111at2"/>
<organism evidence="1 2">
    <name type="scientific">Blastopirellula retiformator</name>
    <dbReference type="NCBI Taxonomy" id="2527970"/>
    <lineage>
        <taxon>Bacteria</taxon>
        <taxon>Pseudomonadati</taxon>
        <taxon>Planctomycetota</taxon>
        <taxon>Planctomycetia</taxon>
        <taxon>Pirellulales</taxon>
        <taxon>Pirellulaceae</taxon>
        <taxon>Blastopirellula</taxon>
    </lineage>
</organism>
<dbReference type="PANTHER" id="PTHR43649:SF12">
    <property type="entry name" value="DIACETYLCHITOBIOSE BINDING PROTEIN DASA"/>
    <property type="match status" value="1"/>
</dbReference>
<protein>
    <submittedName>
        <fullName evidence="1">Bacterial extracellular solute-binding protein</fullName>
    </submittedName>
</protein>
<dbReference type="RefSeq" id="WP_146431367.1">
    <property type="nucleotide sequence ID" value="NZ_SJPF01000002.1"/>
</dbReference>
<keyword evidence="2" id="KW-1185">Reference proteome</keyword>
<dbReference type="PANTHER" id="PTHR43649">
    <property type="entry name" value="ARABINOSE-BINDING PROTEIN-RELATED"/>
    <property type="match status" value="1"/>
</dbReference>